<dbReference type="EMBL" id="CP144541">
    <property type="protein sequence ID" value="WVW80721.1"/>
    <property type="molecule type" value="Genomic_DNA"/>
</dbReference>
<proteinExistence type="predicted"/>
<evidence type="ECO:0000313" key="1">
    <source>
        <dbReference type="EMBL" id="WVW80721.1"/>
    </source>
</evidence>
<gene>
    <name evidence="1" type="ORF">I302_102707</name>
</gene>
<keyword evidence="2" id="KW-1185">Reference proteome</keyword>
<protein>
    <submittedName>
        <fullName evidence="1">Uncharacterized protein</fullName>
    </submittedName>
</protein>
<evidence type="ECO:0000313" key="2">
    <source>
        <dbReference type="Proteomes" id="UP000092730"/>
    </source>
</evidence>
<name>A0AAJ8K485_9TREE</name>
<dbReference type="KEGG" id="kbi:30205799"/>
<reference evidence="1" key="1">
    <citation type="submission" date="2013-07" db="EMBL/GenBank/DDBJ databases">
        <authorList>
            <consortium name="The Broad Institute Genome Sequencing Platform"/>
            <person name="Cuomo C."/>
            <person name="Litvintseva A."/>
            <person name="Chen Y."/>
            <person name="Heitman J."/>
            <person name="Sun S."/>
            <person name="Springer D."/>
            <person name="Dromer F."/>
            <person name="Young S.K."/>
            <person name="Zeng Q."/>
            <person name="Gargeya S."/>
            <person name="Fitzgerald M."/>
            <person name="Abouelleil A."/>
            <person name="Alvarado L."/>
            <person name="Berlin A.M."/>
            <person name="Chapman S.B."/>
            <person name="Dewar J."/>
            <person name="Goldberg J."/>
            <person name="Griggs A."/>
            <person name="Gujja S."/>
            <person name="Hansen M."/>
            <person name="Howarth C."/>
            <person name="Imamovic A."/>
            <person name="Larimer J."/>
            <person name="McCowan C."/>
            <person name="Murphy C."/>
            <person name="Pearson M."/>
            <person name="Priest M."/>
            <person name="Roberts A."/>
            <person name="Saif S."/>
            <person name="Shea T."/>
            <person name="Sykes S."/>
            <person name="Wortman J."/>
            <person name="Nusbaum C."/>
            <person name="Birren B."/>
        </authorList>
    </citation>
    <scope>NUCLEOTIDE SEQUENCE</scope>
    <source>
        <strain evidence="1">CBS 10118</strain>
    </source>
</reference>
<reference evidence="1" key="2">
    <citation type="submission" date="2024-02" db="EMBL/GenBank/DDBJ databases">
        <title>Comparative genomics of Cryptococcus and Kwoniella reveals pathogenesis evolution and contrasting modes of karyotype evolution via chromosome fusion or intercentromeric recombination.</title>
        <authorList>
            <person name="Coelho M.A."/>
            <person name="David-Palma M."/>
            <person name="Shea T."/>
            <person name="Bowers K."/>
            <person name="McGinley-Smith S."/>
            <person name="Mohammad A.W."/>
            <person name="Gnirke A."/>
            <person name="Yurkov A.M."/>
            <person name="Nowrousian M."/>
            <person name="Sun S."/>
            <person name="Cuomo C.A."/>
            <person name="Heitman J."/>
        </authorList>
    </citation>
    <scope>NUCLEOTIDE SEQUENCE</scope>
    <source>
        <strain evidence="1">CBS 10118</strain>
    </source>
</reference>
<organism evidence="1 2">
    <name type="scientific">Kwoniella bestiolae CBS 10118</name>
    <dbReference type="NCBI Taxonomy" id="1296100"/>
    <lineage>
        <taxon>Eukaryota</taxon>
        <taxon>Fungi</taxon>
        <taxon>Dikarya</taxon>
        <taxon>Basidiomycota</taxon>
        <taxon>Agaricomycotina</taxon>
        <taxon>Tremellomycetes</taxon>
        <taxon>Tremellales</taxon>
        <taxon>Cryptococcaceae</taxon>
        <taxon>Kwoniella</taxon>
    </lineage>
</organism>
<dbReference type="RefSeq" id="XP_065725615.1">
    <property type="nucleotide sequence ID" value="XM_065869543.1"/>
</dbReference>
<sequence>MSKSNDSIGERLHSIVFLISPKCSSCKKSMDLVNEAFDAGRSTATILEGSELGDTHIFSRKMSKVGGADLLRHKIAQAYPQRPMVASFVSSRNSFGHNIASEQSRIEEAVRYDWYNVVKNPQSGEGFWTERPTRLKFYFVNVFDHSHALKSLKETYMIDKQNLHMARLESGNLQEMDGGHEGHNTACEEGDAVAQSGRAAADSLSLTRRWFGRGQRSHSLDPRDIPLSSRCKSRHHSQATGVSGVHELAYKPSTGIPELEAEQEYITSSKGGGYFDPNANPFGE</sequence>
<dbReference type="AlphaFoldDB" id="A0AAJ8K485"/>
<dbReference type="Proteomes" id="UP000092730">
    <property type="component" value="Chromosome 1"/>
</dbReference>
<accession>A0AAJ8K485</accession>
<dbReference type="GeneID" id="30205799"/>